<dbReference type="SMART" id="SM00331">
    <property type="entry name" value="PP2C_SIG"/>
    <property type="match status" value="1"/>
</dbReference>
<dbReference type="CDD" id="cd00143">
    <property type="entry name" value="PP2Cc"/>
    <property type="match status" value="1"/>
</dbReference>
<dbReference type="PANTHER" id="PTHR47992">
    <property type="entry name" value="PROTEIN PHOSPHATASE"/>
    <property type="match status" value="1"/>
</dbReference>
<reference evidence="2" key="1">
    <citation type="submission" date="2020-08" db="EMBL/GenBank/DDBJ databases">
        <title>Novel species isolated from subtropical streams in China.</title>
        <authorList>
            <person name="Lu H."/>
        </authorList>
    </citation>
    <scope>NUCLEOTIDE SEQUENCE</scope>
    <source>
        <strain evidence="2">LX22W</strain>
    </source>
</reference>
<dbReference type="Pfam" id="PF13672">
    <property type="entry name" value="PP2C_2"/>
    <property type="match status" value="1"/>
</dbReference>
<dbReference type="PROSITE" id="PS51746">
    <property type="entry name" value="PPM_2"/>
    <property type="match status" value="1"/>
</dbReference>
<dbReference type="SUPFAM" id="SSF81606">
    <property type="entry name" value="PP2C-like"/>
    <property type="match status" value="1"/>
</dbReference>
<dbReference type="AlphaFoldDB" id="A0A923HM12"/>
<proteinExistence type="predicted"/>
<dbReference type="EMBL" id="JACOFZ010000001">
    <property type="protein sequence ID" value="MBC3880843.1"/>
    <property type="molecule type" value="Genomic_DNA"/>
</dbReference>
<gene>
    <name evidence="2" type="ORF">H8K36_05605</name>
</gene>
<protein>
    <submittedName>
        <fullName evidence="2">Stp1/IreP family PP2C-type Ser/Thr phosphatase</fullName>
    </submittedName>
</protein>
<dbReference type="GO" id="GO:0004722">
    <property type="term" value="F:protein serine/threonine phosphatase activity"/>
    <property type="evidence" value="ECO:0007669"/>
    <property type="project" value="InterPro"/>
</dbReference>
<dbReference type="InterPro" id="IPR001932">
    <property type="entry name" value="PPM-type_phosphatase-like_dom"/>
</dbReference>
<dbReference type="Gene3D" id="3.60.40.10">
    <property type="entry name" value="PPM-type phosphatase domain"/>
    <property type="match status" value="1"/>
</dbReference>
<evidence type="ECO:0000313" key="3">
    <source>
        <dbReference type="Proteomes" id="UP000627446"/>
    </source>
</evidence>
<evidence type="ECO:0000313" key="2">
    <source>
        <dbReference type="EMBL" id="MBC3880843.1"/>
    </source>
</evidence>
<feature type="domain" description="PPM-type phosphatase" evidence="1">
    <location>
        <begin position="8"/>
        <end position="253"/>
    </location>
</feature>
<sequence length="268" mass="29836">MPSQTVLEFASHTDTGLVRSHNEDAIAICPDESLAILADGMGGYNAGEVASQMSVDIVARQIKQMRGSTWFPHMPWQTSVPMKWIRDAVTMANTQVIDQANQNPDNFGMGTTIVVALCYLDRLVIGHVGDSRAYRFRDNNLELITHDHSVLQSQIDAGLITPAEAQFSPIKNLITRAVGSSDDIDVEVHDHAMQANDVYMLCSDGLTDMLDHIQIQLVLRELGNDLDTCCKTLVYLANRQGGLDNISVVLFRVKELHERRFMEYIFAS</sequence>
<organism evidence="2 3">
    <name type="scientific">Undibacterium nitidum</name>
    <dbReference type="NCBI Taxonomy" id="2762298"/>
    <lineage>
        <taxon>Bacteria</taxon>
        <taxon>Pseudomonadati</taxon>
        <taxon>Pseudomonadota</taxon>
        <taxon>Betaproteobacteria</taxon>
        <taxon>Burkholderiales</taxon>
        <taxon>Oxalobacteraceae</taxon>
        <taxon>Undibacterium</taxon>
    </lineage>
</organism>
<dbReference type="InterPro" id="IPR015655">
    <property type="entry name" value="PP2C"/>
</dbReference>
<dbReference type="NCBIfam" id="NF033484">
    <property type="entry name" value="Stp1_PP2C_phos"/>
    <property type="match status" value="1"/>
</dbReference>
<name>A0A923HM12_9BURK</name>
<comment type="caution">
    <text evidence="2">The sequence shown here is derived from an EMBL/GenBank/DDBJ whole genome shotgun (WGS) entry which is preliminary data.</text>
</comment>
<dbReference type="InterPro" id="IPR036457">
    <property type="entry name" value="PPM-type-like_dom_sf"/>
</dbReference>
<dbReference type="Proteomes" id="UP000627446">
    <property type="component" value="Unassembled WGS sequence"/>
</dbReference>
<evidence type="ECO:0000259" key="1">
    <source>
        <dbReference type="PROSITE" id="PS51746"/>
    </source>
</evidence>
<accession>A0A923HM12</accession>
<dbReference type="SMART" id="SM00332">
    <property type="entry name" value="PP2Cc"/>
    <property type="match status" value="1"/>
</dbReference>
<dbReference type="RefSeq" id="WP_186914683.1">
    <property type="nucleotide sequence ID" value="NZ_JACOFZ010000001.1"/>
</dbReference>
<keyword evidence="3" id="KW-1185">Reference proteome</keyword>